<evidence type="ECO:0000256" key="2">
    <source>
        <dbReference type="SAM" id="MobiDB-lite"/>
    </source>
</evidence>
<evidence type="ECO:0000313" key="4">
    <source>
        <dbReference type="EMBL" id="WOK99013.1"/>
    </source>
</evidence>
<dbReference type="GO" id="GO:0016567">
    <property type="term" value="P:protein ubiquitination"/>
    <property type="evidence" value="ECO:0007669"/>
    <property type="project" value="InterPro"/>
</dbReference>
<dbReference type="InterPro" id="IPR033276">
    <property type="entry name" value="BB"/>
</dbReference>
<gene>
    <name evidence="4" type="ORF">Cni_G07725</name>
</gene>
<feature type="domain" description="RING-type" evidence="3">
    <location>
        <begin position="206"/>
        <end position="247"/>
    </location>
</feature>
<evidence type="ECO:0000256" key="1">
    <source>
        <dbReference type="PROSITE-ProRule" id="PRU00175"/>
    </source>
</evidence>
<dbReference type="Pfam" id="PF13639">
    <property type="entry name" value="zf-RING_2"/>
    <property type="match status" value="1"/>
</dbReference>
<keyword evidence="1" id="KW-0863">Zinc-finger</keyword>
<dbReference type="InterPro" id="IPR001841">
    <property type="entry name" value="Znf_RING"/>
</dbReference>
<dbReference type="AlphaFoldDB" id="A0AAQ3K0T3"/>
<sequence>MGTVFETKGTKQGNVHYVDALVPYVVEENFGGYFLDHDDYALAEELQNQESMYLSLQGNVHGNISRGSSSTGTRLNNGYDKSIGERSSSKTAKLESQLALDEAMAREMQELENQLADTSFGEFSRTEATPAQSSTANTDCNSAITSSQVAREDDIDPDNMTYEELQQLGETIGTESRGLSDELIWLLPSLTYKKGLFSKRDKHEECVICRMAYKNRDKLIKLPCQHQYHKDCITRWLKINKACPVCNEEVFG</sequence>
<dbReference type="PANTHER" id="PTHR46400:SF11">
    <property type="entry name" value="OS04G0571200 PROTEIN"/>
    <property type="match status" value="1"/>
</dbReference>
<dbReference type="GO" id="GO:0004842">
    <property type="term" value="F:ubiquitin-protein transferase activity"/>
    <property type="evidence" value="ECO:0007669"/>
    <property type="project" value="InterPro"/>
</dbReference>
<dbReference type="SMART" id="SM00184">
    <property type="entry name" value="RING"/>
    <property type="match status" value="1"/>
</dbReference>
<dbReference type="GO" id="GO:0031624">
    <property type="term" value="F:ubiquitin conjugating enzyme binding"/>
    <property type="evidence" value="ECO:0007669"/>
    <property type="project" value="TreeGrafter"/>
</dbReference>
<dbReference type="Gene3D" id="3.30.40.10">
    <property type="entry name" value="Zinc/RING finger domain, C3HC4 (zinc finger)"/>
    <property type="match status" value="1"/>
</dbReference>
<protein>
    <recommendedName>
        <fullName evidence="3">RING-type domain-containing protein</fullName>
    </recommendedName>
</protein>
<feature type="compositionally biased region" description="Polar residues" evidence="2">
    <location>
        <begin position="64"/>
        <end position="76"/>
    </location>
</feature>
<evidence type="ECO:0000313" key="5">
    <source>
        <dbReference type="Proteomes" id="UP001327560"/>
    </source>
</evidence>
<dbReference type="EMBL" id="CP136891">
    <property type="protein sequence ID" value="WOK99013.1"/>
    <property type="molecule type" value="Genomic_DNA"/>
</dbReference>
<proteinExistence type="predicted"/>
<feature type="region of interest" description="Disordered" evidence="2">
    <location>
        <begin position="64"/>
        <end position="90"/>
    </location>
</feature>
<dbReference type="SUPFAM" id="SSF57850">
    <property type="entry name" value="RING/U-box"/>
    <property type="match status" value="1"/>
</dbReference>
<dbReference type="PROSITE" id="PS50089">
    <property type="entry name" value="ZF_RING_2"/>
    <property type="match status" value="1"/>
</dbReference>
<reference evidence="4 5" key="1">
    <citation type="submission" date="2023-10" db="EMBL/GenBank/DDBJ databases">
        <title>Chromosome-scale genome assembly provides insights into flower coloration mechanisms of Canna indica.</title>
        <authorList>
            <person name="Li C."/>
        </authorList>
    </citation>
    <scope>NUCLEOTIDE SEQUENCE [LARGE SCALE GENOMIC DNA]</scope>
    <source>
        <tissue evidence="4">Flower</tissue>
    </source>
</reference>
<dbReference type="Proteomes" id="UP001327560">
    <property type="component" value="Chromosome 2"/>
</dbReference>
<dbReference type="PANTHER" id="PTHR46400">
    <property type="entry name" value="RING/U-BOX SUPERFAMILY PROTEIN"/>
    <property type="match status" value="1"/>
</dbReference>
<dbReference type="FunFam" id="3.30.40.10:FF:000226">
    <property type="entry name" value="E3 ubiquitin ligase BIG BROTHER"/>
    <property type="match status" value="1"/>
</dbReference>
<keyword evidence="5" id="KW-1185">Reference proteome</keyword>
<dbReference type="GO" id="GO:0008270">
    <property type="term" value="F:zinc ion binding"/>
    <property type="evidence" value="ECO:0007669"/>
    <property type="project" value="UniProtKB-KW"/>
</dbReference>
<dbReference type="InterPro" id="IPR013083">
    <property type="entry name" value="Znf_RING/FYVE/PHD"/>
</dbReference>
<organism evidence="4 5">
    <name type="scientific">Canna indica</name>
    <name type="common">Indian-shot</name>
    <dbReference type="NCBI Taxonomy" id="4628"/>
    <lineage>
        <taxon>Eukaryota</taxon>
        <taxon>Viridiplantae</taxon>
        <taxon>Streptophyta</taxon>
        <taxon>Embryophyta</taxon>
        <taxon>Tracheophyta</taxon>
        <taxon>Spermatophyta</taxon>
        <taxon>Magnoliopsida</taxon>
        <taxon>Liliopsida</taxon>
        <taxon>Zingiberales</taxon>
        <taxon>Cannaceae</taxon>
        <taxon>Canna</taxon>
    </lineage>
</organism>
<keyword evidence="1" id="KW-0479">Metal-binding</keyword>
<accession>A0AAQ3K0T3</accession>
<keyword evidence="1" id="KW-0862">Zinc</keyword>
<evidence type="ECO:0000259" key="3">
    <source>
        <dbReference type="PROSITE" id="PS50089"/>
    </source>
</evidence>
<name>A0AAQ3K0T3_9LILI</name>
<dbReference type="GO" id="GO:0046621">
    <property type="term" value="P:negative regulation of organ growth"/>
    <property type="evidence" value="ECO:0007669"/>
    <property type="project" value="InterPro"/>
</dbReference>